<keyword evidence="3" id="KW-0560">Oxidoreductase</keyword>
<dbReference type="InterPro" id="IPR018391">
    <property type="entry name" value="PQQ_b-propeller_rpt"/>
</dbReference>
<feature type="domain" description="Pyrrolo-quinoline quinone repeat" evidence="4">
    <location>
        <begin position="14"/>
        <end position="595"/>
    </location>
</feature>
<proteinExistence type="inferred from homology"/>
<dbReference type="Proteomes" id="UP000235005">
    <property type="component" value="Unassembled WGS sequence"/>
</dbReference>
<comment type="caution">
    <text evidence="5">The sequence shown here is derived from an EMBL/GenBank/DDBJ whole genome shotgun (WGS) entry which is preliminary data.</text>
</comment>
<comment type="cofactor">
    <cofactor evidence="1">
        <name>pyrroloquinoline quinone</name>
        <dbReference type="ChEBI" id="CHEBI:58442"/>
    </cofactor>
</comment>
<dbReference type="GO" id="GO:0008876">
    <property type="term" value="F:quinoprotein glucose dehydrogenase activity"/>
    <property type="evidence" value="ECO:0007669"/>
    <property type="project" value="TreeGrafter"/>
</dbReference>
<dbReference type="SUPFAM" id="SSF50998">
    <property type="entry name" value="Quinoprotein alcohol dehydrogenase-like"/>
    <property type="match status" value="1"/>
</dbReference>
<accession>A0A2N5X5M0</accession>
<dbReference type="SMART" id="SM00564">
    <property type="entry name" value="PQQ"/>
    <property type="match status" value="5"/>
</dbReference>
<dbReference type="InterPro" id="IPR011047">
    <property type="entry name" value="Quinoprotein_ADH-like_sf"/>
</dbReference>
<evidence type="ECO:0000256" key="2">
    <source>
        <dbReference type="ARBA" id="ARBA00008156"/>
    </source>
</evidence>
<sequence>MALANAGSPAATTWMHFGGDAGGSRFTALETITPGNVKQLRKAWEYHTGDLDPASFDAFSTRGFQATPILAQDTLYFCSPLNQVIALDPATGEEKWAFAAKPDLEGVFSIKCRGVSYHADTAAKPGDSCPTRILAGTVDGRLLALDARTGLPCPEFGDDGEVDLTADFENVDGGDYIVTSPPQVIGNKVITGALVTDLQHDEVPSGVVRAYDARSGELIWAWDPLQENLRMPVGFRPGSPNAWAPFSADPERKLVFVPTGNPAGDYYGGGRKGSDYYGSSVIALHTDTGELAWRFQTVHNDIWDYDVPAQPLLFDFPGDDGPVPALVQANKTGFLFVLNRETGEPILPVEERPVPGGGPAPEALSPTQPFPILPQPLHPLGLSEEDMFGFVWFDKQACKRKLRELNNEGLFTPISTQPTLVYPGYMGGSNWGGVSWDPQRNLLIANTSRLPTIVTLIPRESLDEEARRKLVEPQLGTPFAVERSPMLSPLGAPCNRPPWGVLTAIEFPSGKKRWEVPLGNLRDLAPFPLWMNLGVPNSGGSLVTASGLTFIAATTDSYIRAFETATGLELWRDRLPAGGHATPMTYELENGSQYVVIAAGGNNYMGSREGDSLVAYSLSPARARAGQTSRGGG</sequence>
<protein>
    <submittedName>
        <fullName evidence="5">Pyrroloquinoline quinone-dependent dehydrogenase</fullName>
    </submittedName>
</protein>
<dbReference type="InterPro" id="IPR002372">
    <property type="entry name" value="PQQ_rpt_dom"/>
</dbReference>
<dbReference type="InterPro" id="IPR017511">
    <property type="entry name" value="PQQ_mDH"/>
</dbReference>
<dbReference type="GO" id="GO:0048038">
    <property type="term" value="F:quinone binding"/>
    <property type="evidence" value="ECO:0007669"/>
    <property type="project" value="InterPro"/>
</dbReference>
<evidence type="ECO:0000256" key="1">
    <source>
        <dbReference type="ARBA" id="ARBA00001931"/>
    </source>
</evidence>
<evidence type="ECO:0000313" key="5">
    <source>
        <dbReference type="EMBL" id="PLW69780.1"/>
    </source>
</evidence>
<dbReference type="Pfam" id="PF01011">
    <property type="entry name" value="PQQ"/>
    <property type="match status" value="1"/>
</dbReference>
<dbReference type="EMBL" id="PKUS01000005">
    <property type="protein sequence ID" value="PLW69780.1"/>
    <property type="molecule type" value="Genomic_DNA"/>
</dbReference>
<dbReference type="PANTHER" id="PTHR32303">
    <property type="entry name" value="QUINOPROTEIN ALCOHOL DEHYDROGENASE (CYTOCHROME C)"/>
    <property type="match status" value="1"/>
</dbReference>
<gene>
    <name evidence="5" type="ORF">C0039_06070</name>
</gene>
<reference evidence="5 6" key="1">
    <citation type="submission" date="2018-01" db="EMBL/GenBank/DDBJ databases">
        <title>The draft genome sequence of Halioglobus lutimaris HF004.</title>
        <authorList>
            <person name="Du Z.-J."/>
            <person name="Shi M.-J."/>
        </authorList>
    </citation>
    <scope>NUCLEOTIDE SEQUENCE [LARGE SCALE GENOMIC DNA]</scope>
    <source>
        <strain evidence="5 6">HF004</strain>
    </source>
</reference>
<organism evidence="5 6">
    <name type="scientific">Pseudohalioglobus lutimaris</name>
    <dbReference type="NCBI Taxonomy" id="1737061"/>
    <lineage>
        <taxon>Bacteria</taxon>
        <taxon>Pseudomonadati</taxon>
        <taxon>Pseudomonadota</taxon>
        <taxon>Gammaproteobacteria</taxon>
        <taxon>Cellvibrionales</taxon>
        <taxon>Halieaceae</taxon>
        <taxon>Pseudohalioglobus</taxon>
    </lineage>
</organism>
<keyword evidence="6" id="KW-1185">Reference proteome</keyword>
<evidence type="ECO:0000259" key="4">
    <source>
        <dbReference type="Pfam" id="PF01011"/>
    </source>
</evidence>
<dbReference type="CDD" id="cd10280">
    <property type="entry name" value="PQQ_mGDH"/>
    <property type="match status" value="1"/>
</dbReference>
<evidence type="ECO:0000256" key="3">
    <source>
        <dbReference type="ARBA" id="ARBA00023002"/>
    </source>
</evidence>
<evidence type="ECO:0000313" key="6">
    <source>
        <dbReference type="Proteomes" id="UP000235005"/>
    </source>
</evidence>
<name>A0A2N5X5M0_9GAMM</name>
<dbReference type="PANTHER" id="PTHR32303:SF4">
    <property type="entry name" value="QUINOPROTEIN GLUCOSE DEHYDROGENASE"/>
    <property type="match status" value="1"/>
</dbReference>
<dbReference type="Gene3D" id="2.140.10.10">
    <property type="entry name" value="Quinoprotein alcohol dehydrogenase-like superfamily"/>
    <property type="match status" value="2"/>
</dbReference>
<comment type="similarity">
    <text evidence="2">Belongs to the bacterial PQQ dehydrogenase family.</text>
</comment>
<dbReference type="GO" id="GO:0016020">
    <property type="term" value="C:membrane"/>
    <property type="evidence" value="ECO:0007669"/>
    <property type="project" value="InterPro"/>
</dbReference>
<dbReference type="AlphaFoldDB" id="A0A2N5X5M0"/>